<dbReference type="Proteomes" id="UP000267096">
    <property type="component" value="Unassembled WGS sequence"/>
</dbReference>
<dbReference type="OrthoDB" id="5778813at2759"/>
<dbReference type="InterPro" id="IPR055352">
    <property type="entry name" value="CCD_aECM"/>
</dbReference>
<name>A0A0M3JDK5_ANISI</name>
<reference evidence="2 3" key="2">
    <citation type="submission" date="2018-11" db="EMBL/GenBank/DDBJ databases">
        <authorList>
            <consortium name="Pathogen Informatics"/>
        </authorList>
    </citation>
    <scope>NUCLEOTIDE SEQUENCE [LARGE SCALE GENOMIC DNA]</scope>
</reference>
<evidence type="ECO:0000313" key="3">
    <source>
        <dbReference type="Proteomes" id="UP000267096"/>
    </source>
</evidence>
<evidence type="ECO:0000313" key="4">
    <source>
        <dbReference type="WBParaSite" id="ASIM_0000569301-mRNA-1"/>
    </source>
</evidence>
<evidence type="ECO:0000313" key="2">
    <source>
        <dbReference type="EMBL" id="VDK25615.1"/>
    </source>
</evidence>
<proteinExistence type="predicted"/>
<reference evidence="4" key="1">
    <citation type="submission" date="2017-02" db="UniProtKB">
        <authorList>
            <consortium name="WormBaseParasite"/>
        </authorList>
    </citation>
    <scope>IDENTIFICATION</scope>
</reference>
<protein>
    <submittedName>
        <fullName evidence="4">Secreted protein</fullName>
    </submittedName>
</protein>
<dbReference type="EMBL" id="UYRR01010793">
    <property type="protein sequence ID" value="VDK25615.1"/>
    <property type="molecule type" value="Genomic_DNA"/>
</dbReference>
<dbReference type="Pfam" id="PF23626">
    <property type="entry name" value="CCD_aECM"/>
    <property type="match status" value="1"/>
</dbReference>
<dbReference type="WBParaSite" id="ASIM_0000569301-mRNA-1">
    <property type="protein sequence ID" value="ASIM_0000569301-mRNA-1"/>
    <property type="gene ID" value="ASIM_0000569301"/>
</dbReference>
<sequence>MMNISRKPITISIMIDIIIIIIPTIKRPTTTTVGKITDWVKQNCSLAKLFLPKASCEEINTLVASCHL</sequence>
<organism evidence="4">
    <name type="scientific">Anisakis simplex</name>
    <name type="common">Herring worm</name>
    <dbReference type="NCBI Taxonomy" id="6269"/>
    <lineage>
        <taxon>Eukaryota</taxon>
        <taxon>Metazoa</taxon>
        <taxon>Ecdysozoa</taxon>
        <taxon>Nematoda</taxon>
        <taxon>Chromadorea</taxon>
        <taxon>Rhabditida</taxon>
        <taxon>Spirurina</taxon>
        <taxon>Ascaridomorpha</taxon>
        <taxon>Ascaridoidea</taxon>
        <taxon>Anisakidae</taxon>
        <taxon>Anisakis</taxon>
        <taxon>Anisakis simplex complex</taxon>
    </lineage>
</organism>
<feature type="domain" description="aECM cysteine-cradle" evidence="1">
    <location>
        <begin position="35"/>
        <end position="67"/>
    </location>
</feature>
<keyword evidence="3" id="KW-1185">Reference proteome</keyword>
<dbReference type="AlphaFoldDB" id="A0A0M3JDK5"/>
<evidence type="ECO:0000259" key="1">
    <source>
        <dbReference type="Pfam" id="PF23626"/>
    </source>
</evidence>
<accession>A0A0M3JDK5</accession>
<gene>
    <name evidence="2" type="ORF">ASIM_LOCUS5488</name>
</gene>